<keyword evidence="2" id="KW-1185">Reference proteome</keyword>
<dbReference type="EMBL" id="JAPUUL010001220">
    <property type="protein sequence ID" value="KAJ8128003.1"/>
    <property type="molecule type" value="Genomic_DNA"/>
</dbReference>
<gene>
    <name evidence="1" type="ORF">O1611_g5633</name>
</gene>
<name>A0ACC2JLC8_9PEZI</name>
<proteinExistence type="predicted"/>
<comment type="caution">
    <text evidence="1">The sequence shown here is derived from an EMBL/GenBank/DDBJ whole genome shotgun (WGS) entry which is preliminary data.</text>
</comment>
<evidence type="ECO:0000313" key="2">
    <source>
        <dbReference type="Proteomes" id="UP001153332"/>
    </source>
</evidence>
<reference evidence="1" key="1">
    <citation type="submission" date="2022-12" db="EMBL/GenBank/DDBJ databases">
        <title>Genome Sequence of Lasiodiplodia mahajangana.</title>
        <authorList>
            <person name="Buettner E."/>
        </authorList>
    </citation>
    <scope>NUCLEOTIDE SEQUENCE</scope>
    <source>
        <strain evidence="1">VT137</strain>
    </source>
</reference>
<evidence type="ECO:0000313" key="1">
    <source>
        <dbReference type="EMBL" id="KAJ8128003.1"/>
    </source>
</evidence>
<organism evidence="1 2">
    <name type="scientific">Lasiodiplodia mahajangana</name>
    <dbReference type="NCBI Taxonomy" id="1108764"/>
    <lineage>
        <taxon>Eukaryota</taxon>
        <taxon>Fungi</taxon>
        <taxon>Dikarya</taxon>
        <taxon>Ascomycota</taxon>
        <taxon>Pezizomycotina</taxon>
        <taxon>Dothideomycetes</taxon>
        <taxon>Dothideomycetes incertae sedis</taxon>
        <taxon>Botryosphaeriales</taxon>
        <taxon>Botryosphaeriaceae</taxon>
        <taxon>Lasiodiplodia</taxon>
    </lineage>
</organism>
<dbReference type="Proteomes" id="UP001153332">
    <property type="component" value="Unassembled WGS sequence"/>
</dbReference>
<sequence length="150" mass="16549">MVKISSRKIDLRTRLGDGRVEARGRVEAYAGRDQNTYLFFIASPCQNGTKDANTELQEGHNHPDEKNKPPPGAASSMKTINAIIAAIVDHRPVTKMAYVALVTICDLDDGPRIDVIIYRDAITPATETYRLPQMGIYGIIRDKAIKPRGA</sequence>
<accession>A0ACC2JLC8</accession>
<protein>
    <submittedName>
        <fullName evidence="1">Uncharacterized protein</fullName>
    </submittedName>
</protein>